<evidence type="ECO:0000313" key="1">
    <source>
        <dbReference type="EMBL" id="KAJ4824925.1"/>
    </source>
</evidence>
<comment type="caution">
    <text evidence="1">The sequence shown here is derived from an EMBL/GenBank/DDBJ whole genome shotgun (WGS) entry which is preliminary data.</text>
</comment>
<organism evidence="1 2">
    <name type="scientific">Turnera subulata</name>
    <dbReference type="NCBI Taxonomy" id="218843"/>
    <lineage>
        <taxon>Eukaryota</taxon>
        <taxon>Viridiplantae</taxon>
        <taxon>Streptophyta</taxon>
        <taxon>Embryophyta</taxon>
        <taxon>Tracheophyta</taxon>
        <taxon>Spermatophyta</taxon>
        <taxon>Magnoliopsida</taxon>
        <taxon>eudicotyledons</taxon>
        <taxon>Gunneridae</taxon>
        <taxon>Pentapetalae</taxon>
        <taxon>rosids</taxon>
        <taxon>fabids</taxon>
        <taxon>Malpighiales</taxon>
        <taxon>Passifloraceae</taxon>
        <taxon>Turnera</taxon>
    </lineage>
</organism>
<reference evidence="1" key="2">
    <citation type="journal article" date="2023" name="Plants (Basel)">
        <title>Annotation of the Turnera subulata (Passifloraceae) Draft Genome Reveals the S-Locus Evolved after the Divergence of Turneroideae from Passifloroideae in a Stepwise Manner.</title>
        <authorList>
            <person name="Henning P.M."/>
            <person name="Roalson E.H."/>
            <person name="Mir W."/>
            <person name="McCubbin A.G."/>
            <person name="Shore J.S."/>
        </authorList>
    </citation>
    <scope>NUCLEOTIDE SEQUENCE</scope>
    <source>
        <strain evidence="1">F60SS</strain>
    </source>
</reference>
<evidence type="ECO:0000313" key="2">
    <source>
        <dbReference type="Proteomes" id="UP001141552"/>
    </source>
</evidence>
<name>A0A9Q0J262_9ROSI</name>
<sequence length="167" mass="18685">MRRNKAMNMITCKGNPETEKDDTVVIKPRPRIFRKTLGWHSYGETPIPNHNVQLVSNKAEPSKVKIISPPADINGRETPLLEDNQTNYQRNTIEGACLGDHGDEDHELFTGFFPQVNDDPAGTSCCPGDIFFHGSPSFWCDFSGDVDLWNLFSTELEAPATSQNRSC</sequence>
<dbReference type="OrthoDB" id="840629at2759"/>
<dbReference type="Proteomes" id="UP001141552">
    <property type="component" value="Unassembled WGS sequence"/>
</dbReference>
<proteinExistence type="predicted"/>
<gene>
    <name evidence="1" type="ORF">Tsubulata_033083</name>
</gene>
<keyword evidence="2" id="KW-1185">Reference proteome</keyword>
<accession>A0A9Q0J262</accession>
<protein>
    <submittedName>
        <fullName evidence="1">Uncharacterized protein</fullName>
    </submittedName>
</protein>
<dbReference type="EMBL" id="JAKUCV010007057">
    <property type="protein sequence ID" value="KAJ4824925.1"/>
    <property type="molecule type" value="Genomic_DNA"/>
</dbReference>
<dbReference type="AlphaFoldDB" id="A0A9Q0J262"/>
<reference evidence="1" key="1">
    <citation type="submission" date="2022-02" db="EMBL/GenBank/DDBJ databases">
        <authorList>
            <person name="Henning P.M."/>
            <person name="McCubbin A.G."/>
            <person name="Shore J.S."/>
        </authorList>
    </citation>
    <scope>NUCLEOTIDE SEQUENCE</scope>
    <source>
        <strain evidence="1">F60SS</strain>
        <tissue evidence="1">Leaves</tissue>
    </source>
</reference>